<accession>A0A3D8VIP5</accession>
<comment type="caution">
    <text evidence="2">The sequence shown here is derived from an EMBL/GenBank/DDBJ whole genome shotgun (WGS) entry which is preliminary data.</text>
</comment>
<evidence type="ECO:0000256" key="1">
    <source>
        <dbReference type="SAM" id="SignalP"/>
    </source>
</evidence>
<dbReference type="RefSeq" id="WP_115840448.1">
    <property type="nucleotide sequence ID" value="NZ_CP183976.1"/>
</dbReference>
<reference evidence="2 3" key="1">
    <citation type="submission" date="2018-08" db="EMBL/GenBank/DDBJ databases">
        <title>Lysobacter soli KCTC 22011, whole genome shotgun sequence.</title>
        <authorList>
            <person name="Zhang X."/>
            <person name="Feng G."/>
            <person name="Zhu H."/>
        </authorList>
    </citation>
    <scope>NUCLEOTIDE SEQUENCE [LARGE SCALE GENOMIC DNA]</scope>
    <source>
        <strain evidence="2 3">KCTC 22011</strain>
    </source>
</reference>
<protein>
    <submittedName>
        <fullName evidence="2">Uncharacterized protein</fullName>
    </submittedName>
</protein>
<gene>
    <name evidence="2" type="ORF">DX912_00150</name>
</gene>
<organism evidence="2 3">
    <name type="scientific">Lysobacter soli</name>
    <dbReference type="NCBI Taxonomy" id="453783"/>
    <lineage>
        <taxon>Bacteria</taxon>
        <taxon>Pseudomonadati</taxon>
        <taxon>Pseudomonadota</taxon>
        <taxon>Gammaproteobacteria</taxon>
        <taxon>Lysobacterales</taxon>
        <taxon>Lysobacteraceae</taxon>
        <taxon>Lysobacter</taxon>
    </lineage>
</organism>
<proteinExistence type="predicted"/>
<dbReference type="AlphaFoldDB" id="A0A3D8VIP5"/>
<feature type="chain" id="PRO_5017719545" evidence="1">
    <location>
        <begin position="38"/>
        <end position="427"/>
    </location>
</feature>
<dbReference type="EMBL" id="QTJR01000001">
    <property type="protein sequence ID" value="RDY69226.1"/>
    <property type="molecule type" value="Genomic_DNA"/>
</dbReference>
<evidence type="ECO:0000313" key="2">
    <source>
        <dbReference type="EMBL" id="RDY69226.1"/>
    </source>
</evidence>
<feature type="signal peptide" evidence="1">
    <location>
        <begin position="1"/>
        <end position="37"/>
    </location>
</feature>
<keyword evidence="3" id="KW-1185">Reference proteome</keyword>
<dbReference type="Proteomes" id="UP000256829">
    <property type="component" value="Unassembled WGS sequence"/>
</dbReference>
<sequence length="427" mass="47317">MRTSPDAQAPLAPRVRPRTSWRLIATLALLVGTRVVAADAPDCKTRLLESLGWRFIPTPTQQVSIEAGTPCDRADLAQAQSAGDLVVRLPRNLDSDARSRLVDELLHHPATHCAYGFKLGDATRRAVDKLAGNPGYKFSGLQMGWIGFGPTGARRDGWEPVASFGRGYRPLASNSRAIDAFYQGHVRAECGVGRQVAQYATQAELYGRDGFDAEFDADEIVIGTFNRLHDTRSILLGTSAGEFTRDGLAAEASRAGRQAFMGLPGFIFHVFDRSKLDDLNNQAENFVVYDVDADAAAALREHGGFEHYNERNQAIWALAKSMPVYRPKRYFERLLFERDAELRASLPPAAQATLAQLDAELADPFYRGFRVYVHRQGVKPVGFHIARLLDRNPRTPFRIELALHNLHTTLFDRYMAHALRGCTAAAP</sequence>
<keyword evidence="1" id="KW-0732">Signal</keyword>
<evidence type="ECO:0000313" key="3">
    <source>
        <dbReference type="Proteomes" id="UP000256829"/>
    </source>
</evidence>
<name>A0A3D8VIP5_9GAMM</name>